<feature type="domain" description="HTH lysR-type" evidence="5">
    <location>
        <begin position="2"/>
        <end position="59"/>
    </location>
</feature>
<reference evidence="6 7" key="1">
    <citation type="submission" date="2018-03" db="EMBL/GenBank/DDBJ databases">
        <title>Bacteriophage NCPPB3778 and a type I-E CRISPR drive the evolution of the US Biological Select Agent, Rathayibacter toxicus.</title>
        <authorList>
            <person name="Davis E.W.II."/>
            <person name="Tabima J.F."/>
            <person name="Weisberg A.J."/>
            <person name="Dantas Lopes L."/>
            <person name="Wiseman M.S."/>
            <person name="Wiseman M.S."/>
            <person name="Pupko T."/>
            <person name="Belcher M.S."/>
            <person name="Sechler A.J."/>
            <person name="Tancos M.A."/>
            <person name="Schroeder B.K."/>
            <person name="Murray T.D."/>
            <person name="Luster D.G."/>
            <person name="Schneider W.L."/>
            <person name="Rogers E."/>
            <person name="Andreote F.D."/>
            <person name="Grunwald N.J."/>
            <person name="Putnam M.L."/>
            <person name="Chang J.H."/>
        </authorList>
    </citation>
    <scope>NUCLEOTIDE SEQUENCE [LARGE SCALE GENOMIC DNA]</scope>
    <source>
        <strain evidence="6 7">DSM 15932</strain>
    </source>
</reference>
<evidence type="ECO:0000256" key="1">
    <source>
        <dbReference type="ARBA" id="ARBA00009437"/>
    </source>
</evidence>
<evidence type="ECO:0000256" key="4">
    <source>
        <dbReference type="ARBA" id="ARBA00023163"/>
    </source>
</evidence>
<keyword evidence="3" id="KW-0238">DNA-binding</keyword>
<evidence type="ECO:0000313" key="6">
    <source>
        <dbReference type="EMBL" id="AZZ50612.1"/>
    </source>
</evidence>
<gene>
    <name evidence="6" type="ORF">C1I64_00110</name>
</gene>
<dbReference type="GO" id="GO:0003700">
    <property type="term" value="F:DNA-binding transcription factor activity"/>
    <property type="evidence" value="ECO:0007669"/>
    <property type="project" value="InterPro"/>
</dbReference>
<name>A0A3Q9UPT4_9MICO</name>
<proteinExistence type="inferred from homology"/>
<evidence type="ECO:0000259" key="5">
    <source>
        <dbReference type="PROSITE" id="PS50931"/>
    </source>
</evidence>
<dbReference type="RefSeq" id="WP_127885835.1">
    <property type="nucleotide sequence ID" value="NZ_CP028137.1"/>
</dbReference>
<dbReference type="Gene3D" id="1.10.10.10">
    <property type="entry name" value="Winged helix-like DNA-binding domain superfamily/Winged helix DNA-binding domain"/>
    <property type="match status" value="1"/>
</dbReference>
<dbReference type="KEGG" id="rfs:C1I64_00110"/>
<dbReference type="GO" id="GO:0032993">
    <property type="term" value="C:protein-DNA complex"/>
    <property type="evidence" value="ECO:0007669"/>
    <property type="project" value="TreeGrafter"/>
</dbReference>
<sequence>MLDVQRLRVLRAVVAAGSIVGAASSLGYTPSAISQHLAALQRETGLTLLERVGRGVRPTAAGRTLAEQADRVLERLGEAEAVVADLRAGRAGRLSMTYFASVGSAWMPEVARRLIAGFPQLALDLRLGEEVAEDPAARPDVQLLVAEPGGTADSPGFTAHHLIDDPYLAVLTRSHPLAGRAEIELAEIAGDRWIDNDLPTGWCRRTLVDACAAAGFTPRFHVQANDHVTAVAFVAAGMGLTVLPALAAQPLPAGLVAVPLVRPRPLRSIHAVVRGSVASSAPVRVAVSALVELAGAGSGR</sequence>
<dbReference type="Pfam" id="PF03466">
    <property type="entry name" value="LysR_substrate"/>
    <property type="match status" value="1"/>
</dbReference>
<accession>A0A3Q9UPT4</accession>
<dbReference type="Gene3D" id="3.40.190.10">
    <property type="entry name" value="Periplasmic binding protein-like II"/>
    <property type="match status" value="2"/>
</dbReference>
<comment type="similarity">
    <text evidence="1">Belongs to the LysR transcriptional regulatory family.</text>
</comment>
<dbReference type="SUPFAM" id="SSF53850">
    <property type="entry name" value="Periplasmic binding protein-like II"/>
    <property type="match status" value="1"/>
</dbReference>
<dbReference type="PANTHER" id="PTHR30346">
    <property type="entry name" value="TRANSCRIPTIONAL DUAL REGULATOR HCAR-RELATED"/>
    <property type="match status" value="1"/>
</dbReference>
<dbReference type="SUPFAM" id="SSF46785">
    <property type="entry name" value="Winged helix' DNA-binding domain"/>
    <property type="match status" value="1"/>
</dbReference>
<keyword evidence="4" id="KW-0804">Transcription</keyword>
<protein>
    <submittedName>
        <fullName evidence="6">LysR family transcriptional regulator</fullName>
    </submittedName>
</protein>
<dbReference type="InterPro" id="IPR005119">
    <property type="entry name" value="LysR_subst-bd"/>
</dbReference>
<dbReference type="PANTHER" id="PTHR30346:SF29">
    <property type="entry name" value="LYSR SUBSTRATE-BINDING"/>
    <property type="match status" value="1"/>
</dbReference>
<evidence type="ECO:0000256" key="2">
    <source>
        <dbReference type="ARBA" id="ARBA00023015"/>
    </source>
</evidence>
<evidence type="ECO:0000313" key="7">
    <source>
        <dbReference type="Proteomes" id="UP000285317"/>
    </source>
</evidence>
<evidence type="ECO:0000256" key="3">
    <source>
        <dbReference type="ARBA" id="ARBA00023125"/>
    </source>
</evidence>
<organism evidence="6 7">
    <name type="scientific">Rathayibacter festucae DSM 15932</name>
    <dbReference type="NCBI Taxonomy" id="1328866"/>
    <lineage>
        <taxon>Bacteria</taxon>
        <taxon>Bacillati</taxon>
        <taxon>Actinomycetota</taxon>
        <taxon>Actinomycetes</taxon>
        <taxon>Micrococcales</taxon>
        <taxon>Microbacteriaceae</taxon>
        <taxon>Rathayibacter</taxon>
    </lineage>
</organism>
<dbReference type="GO" id="GO:0003677">
    <property type="term" value="F:DNA binding"/>
    <property type="evidence" value="ECO:0007669"/>
    <property type="project" value="UniProtKB-KW"/>
</dbReference>
<keyword evidence="2" id="KW-0805">Transcription regulation</keyword>
<dbReference type="EMBL" id="CP028137">
    <property type="protein sequence ID" value="AZZ50612.1"/>
    <property type="molecule type" value="Genomic_DNA"/>
</dbReference>
<dbReference type="InterPro" id="IPR000847">
    <property type="entry name" value="LysR_HTH_N"/>
</dbReference>
<dbReference type="Pfam" id="PF00126">
    <property type="entry name" value="HTH_1"/>
    <property type="match status" value="1"/>
</dbReference>
<dbReference type="InterPro" id="IPR036390">
    <property type="entry name" value="WH_DNA-bd_sf"/>
</dbReference>
<dbReference type="Proteomes" id="UP000285317">
    <property type="component" value="Chromosome"/>
</dbReference>
<dbReference type="PROSITE" id="PS50931">
    <property type="entry name" value="HTH_LYSR"/>
    <property type="match status" value="1"/>
</dbReference>
<dbReference type="AlphaFoldDB" id="A0A3Q9UPT4"/>
<dbReference type="InterPro" id="IPR036388">
    <property type="entry name" value="WH-like_DNA-bd_sf"/>
</dbReference>